<dbReference type="AlphaFoldDB" id="A0AAU7CAZ7"/>
<protein>
    <submittedName>
        <fullName evidence="3">Protein tyrosine phosphatase</fullName>
    </submittedName>
</protein>
<dbReference type="GO" id="GO:0016791">
    <property type="term" value="F:phosphatase activity"/>
    <property type="evidence" value="ECO:0007669"/>
    <property type="project" value="TreeGrafter"/>
</dbReference>
<sequence length="204" mass="23308">MRTAIALTAALTILVAAIWLTVETKRNRLVWDHFDVVKRGILYRSGQLNSDQLQAAVKRYGIKTVVSFQLPGEDVYSEREIARRMGIDFMNLPMPGDGSGQEFQFREVLKACDDPERRPVLIHCARGTCRTGAATALYRFERDGWTVEDVVAEMKRQTYREGWLPGYVFGMVRNRPGQEIFQPAVALDRNLRIGNEKKETTNVR</sequence>
<dbReference type="RefSeq" id="WP_406695235.1">
    <property type="nucleotide sequence ID" value="NZ_CP155447.1"/>
</dbReference>
<accession>A0AAU7CAZ7</accession>
<dbReference type="InterPro" id="IPR055214">
    <property type="entry name" value="PTP-NADK"/>
</dbReference>
<reference evidence="3" key="1">
    <citation type="submission" date="2024-05" db="EMBL/GenBank/DDBJ databases">
        <title>Planctomycetes of the genus Singulisphaera possess chitinolytic capabilities.</title>
        <authorList>
            <person name="Ivanova A."/>
        </authorList>
    </citation>
    <scope>NUCLEOTIDE SEQUENCE</scope>
    <source>
        <strain evidence="3">Ch08T</strain>
    </source>
</reference>
<feature type="domain" description="Tyrosine specific protein phosphatases" evidence="2">
    <location>
        <begin position="103"/>
        <end position="157"/>
    </location>
</feature>
<gene>
    <name evidence="3" type="ORF">V5E97_29790</name>
</gene>
<comment type="similarity">
    <text evidence="1">Belongs to the protein-tyrosine phosphatase family.</text>
</comment>
<dbReference type="Gene3D" id="3.90.190.10">
    <property type="entry name" value="Protein tyrosine phosphatase superfamily"/>
    <property type="match status" value="1"/>
</dbReference>
<dbReference type="SUPFAM" id="SSF52799">
    <property type="entry name" value="(Phosphotyrosine protein) phosphatases II"/>
    <property type="match status" value="1"/>
</dbReference>
<dbReference type="Pfam" id="PF22741">
    <property type="entry name" value="PTP-NADK"/>
    <property type="match status" value="1"/>
</dbReference>
<dbReference type="InterPro" id="IPR016130">
    <property type="entry name" value="Tyr_Pase_AS"/>
</dbReference>
<dbReference type="PROSITE" id="PS50056">
    <property type="entry name" value="TYR_PHOSPHATASE_2"/>
    <property type="match status" value="1"/>
</dbReference>
<dbReference type="EMBL" id="CP155447">
    <property type="protein sequence ID" value="XBH02494.1"/>
    <property type="molecule type" value="Genomic_DNA"/>
</dbReference>
<evidence type="ECO:0000259" key="2">
    <source>
        <dbReference type="PROSITE" id="PS50056"/>
    </source>
</evidence>
<proteinExistence type="inferred from homology"/>
<name>A0AAU7CAZ7_9BACT</name>
<dbReference type="PANTHER" id="PTHR31126:SF72">
    <property type="entry name" value="DUAL SPECIFICITY PROTEIN PHOSPHATASE TPBA"/>
    <property type="match status" value="1"/>
</dbReference>
<evidence type="ECO:0000313" key="3">
    <source>
        <dbReference type="EMBL" id="XBH02494.1"/>
    </source>
</evidence>
<dbReference type="InterPro" id="IPR000387">
    <property type="entry name" value="Tyr_Pase_dom"/>
</dbReference>
<dbReference type="PANTHER" id="PTHR31126">
    <property type="entry name" value="TYROSINE-PROTEIN PHOSPHATASE"/>
    <property type="match status" value="1"/>
</dbReference>
<dbReference type="InterPro" id="IPR029021">
    <property type="entry name" value="Prot-tyrosine_phosphatase-like"/>
</dbReference>
<organism evidence="3">
    <name type="scientific">Singulisphaera sp. Ch08</name>
    <dbReference type="NCBI Taxonomy" id="3120278"/>
    <lineage>
        <taxon>Bacteria</taxon>
        <taxon>Pseudomonadati</taxon>
        <taxon>Planctomycetota</taxon>
        <taxon>Planctomycetia</taxon>
        <taxon>Isosphaerales</taxon>
        <taxon>Isosphaeraceae</taxon>
        <taxon>Singulisphaera</taxon>
    </lineage>
</organism>
<evidence type="ECO:0000256" key="1">
    <source>
        <dbReference type="ARBA" id="ARBA00009580"/>
    </source>
</evidence>
<dbReference type="PROSITE" id="PS00383">
    <property type="entry name" value="TYR_PHOSPHATASE_1"/>
    <property type="match status" value="1"/>
</dbReference>